<organism evidence="2 3">
    <name type="scientific">Lactobacillus panisapium</name>
    <dbReference type="NCBI Taxonomy" id="2012495"/>
    <lineage>
        <taxon>Bacteria</taxon>
        <taxon>Bacillati</taxon>
        <taxon>Bacillota</taxon>
        <taxon>Bacilli</taxon>
        <taxon>Lactobacillales</taxon>
        <taxon>Lactobacillaceae</taxon>
        <taxon>Lactobacillus</taxon>
    </lineage>
</organism>
<keyword evidence="1" id="KW-0472">Membrane</keyword>
<name>A0ABX8WAL0_9LACO</name>
<proteinExistence type="predicted"/>
<keyword evidence="3" id="KW-1185">Reference proteome</keyword>
<evidence type="ECO:0008006" key="4">
    <source>
        <dbReference type="Google" id="ProtNLM"/>
    </source>
</evidence>
<keyword evidence="1" id="KW-0812">Transmembrane</keyword>
<keyword evidence="1" id="KW-1133">Transmembrane helix</keyword>
<feature type="transmembrane region" description="Helical" evidence="1">
    <location>
        <begin position="6"/>
        <end position="23"/>
    </location>
</feature>
<dbReference type="RefSeq" id="WP_220220063.1">
    <property type="nucleotide sequence ID" value="NZ_CP048268.1"/>
</dbReference>
<sequence>MENYIWAGLVNGVFAMGYSLLIDQRVTFPNTTIRHICMLAAGVSFCLLTQFLLDYFNPPKK</sequence>
<dbReference type="EMBL" id="CP048268">
    <property type="protein sequence ID" value="QYN53360.1"/>
    <property type="molecule type" value="Genomic_DNA"/>
</dbReference>
<evidence type="ECO:0000256" key="1">
    <source>
        <dbReference type="SAM" id="Phobius"/>
    </source>
</evidence>
<evidence type="ECO:0000313" key="2">
    <source>
        <dbReference type="EMBL" id="QYN53360.1"/>
    </source>
</evidence>
<reference evidence="2 3" key="1">
    <citation type="submission" date="2020-01" db="EMBL/GenBank/DDBJ databases">
        <title>Vast differences in strain-level diversity in the gut microbiota of two closely related honey bee species.</title>
        <authorList>
            <person name="Ellegaard K.M."/>
            <person name="Suenami S."/>
            <person name="Miyazaki R."/>
            <person name="Engel P."/>
        </authorList>
    </citation>
    <scope>NUCLEOTIDE SEQUENCE [LARGE SCALE GENOMIC DNA]</scope>
    <source>
        <strain evidence="2 3">ESL0416</strain>
    </source>
</reference>
<dbReference type="Proteomes" id="UP000826550">
    <property type="component" value="Chromosome"/>
</dbReference>
<feature type="transmembrane region" description="Helical" evidence="1">
    <location>
        <begin position="35"/>
        <end position="53"/>
    </location>
</feature>
<evidence type="ECO:0000313" key="3">
    <source>
        <dbReference type="Proteomes" id="UP000826550"/>
    </source>
</evidence>
<protein>
    <recommendedName>
        <fullName evidence="4">Holin</fullName>
    </recommendedName>
</protein>
<gene>
    <name evidence="2" type="ORF">GYM71_07965</name>
</gene>
<accession>A0ABX8WAL0</accession>